<evidence type="ECO:0000313" key="1">
    <source>
        <dbReference type="EMBL" id="SNQ61049.1"/>
    </source>
</evidence>
<evidence type="ECO:0000313" key="2">
    <source>
        <dbReference type="Proteomes" id="UP000218615"/>
    </source>
</evidence>
<protein>
    <submittedName>
        <fullName evidence="1">Uncharacterized protein</fullName>
    </submittedName>
</protein>
<sequence>MNLGFAIFEPFAKQYQLFNGNVQCIEIGFGSFERTFGGAATI</sequence>
<name>A0A284VP99_9EURY</name>
<organism evidence="1 2">
    <name type="scientific">Candidatus Methanoperedens nitratireducens</name>
    <dbReference type="NCBI Taxonomy" id="1392998"/>
    <lineage>
        <taxon>Archaea</taxon>
        <taxon>Methanobacteriati</taxon>
        <taxon>Methanobacteriota</taxon>
        <taxon>Stenosarchaea group</taxon>
        <taxon>Methanomicrobia</taxon>
        <taxon>Methanosarcinales</taxon>
        <taxon>ANME-2 cluster</taxon>
        <taxon>Candidatus Methanoperedentaceae</taxon>
        <taxon>Candidatus Methanoperedens</taxon>
    </lineage>
</organism>
<keyword evidence="2" id="KW-1185">Reference proteome</keyword>
<proteinExistence type="predicted"/>
<dbReference type="Proteomes" id="UP000218615">
    <property type="component" value="Unassembled WGS sequence"/>
</dbReference>
<dbReference type="EMBL" id="FZMP01000138">
    <property type="protein sequence ID" value="SNQ61049.1"/>
    <property type="molecule type" value="Genomic_DNA"/>
</dbReference>
<gene>
    <name evidence="1" type="ORF">MNV_2220001</name>
</gene>
<accession>A0A284VP99</accession>
<dbReference type="AlphaFoldDB" id="A0A284VP99"/>
<reference evidence="2" key="1">
    <citation type="submission" date="2017-06" db="EMBL/GenBank/DDBJ databases">
        <authorList>
            <person name="Cremers G."/>
        </authorList>
    </citation>
    <scope>NUCLEOTIDE SEQUENCE [LARGE SCALE GENOMIC DNA]</scope>
</reference>